<organism evidence="2 3">
    <name type="scientific">Austrofundulus limnaeus</name>
    <name type="common">Annual killifish</name>
    <dbReference type="NCBI Taxonomy" id="52670"/>
    <lineage>
        <taxon>Eukaryota</taxon>
        <taxon>Metazoa</taxon>
        <taxon>Chordata</taxon>
        <taxon>Craniata</taxon>
        <taxon>Vertebrata</taxon>
        <taxon>Euteleostomi</taxon>
        <taxon>Actinopterygii</taxon>
        <taxon>Neopterygii</taxon>
        <taxon>Teleostei</taxon>
        <taxon>Neoteleostei</taxon>
        <taxon>Acanthomorphata</taxon>
        <taxon>Ovalentaria</taxon>
        <taxon>Atherinomorphae</taxon>
        <taxon>Cyprinodontiformes</taxon>
        <taxon>Rivulidae</taxon>
        <taxon>Austrofundulus</taxon>
    </lineage>
</organism>
<dbReference type="RefSeq" id="XP_013880846.1">
    <property type="nucleotide sequence ID" value="XM_014025392.1"/>
</dbReference>
<proteinExistence type="predicted"/>
<dbReference type="AlphaFoldDB" id="A0A2I4CLH7"/>
<evidence type="ECO:0000256" key="1">
    <source>
        <dbReference type="SAM" id="MobiDB-lite"/>
    </source>
</evidence>
<dbReference type="Proteomes" id="UP000192220">
    <property type="component" value="Unplaced"/>
</dbReference>
<keyword evidence="2" id="KW-1185">Reference proteome</keyword>
<dbReference type="KEGG" id="alim:106529870"/>
<dbReference type="OrthoDB" id="329227at2759"/>
<accession>A0A2I4CLH7</accession>
<reference evidence="3" key="1">
    <citation type="submission" date="2025-08" db="UniProtKB">
        <authorList>
            <consortium name="RefSeq"/>
        </authorList>
    </citation>
    <scope>IDENTIFICATION</scope>
</reference>
<dbReference type="InParanoid" id="A0A2I4CLH7"/>
<feature type="region of interest" description="Disordered" evidence="1">
    <location>
        <begin position="476"/>
        <end position="495"/>
    </location>
</feature>
<feature type="region of interest" description="Disordered" evidence="1">
    <location>
        <begin position="8"/>
        <end position="60"/>
    </location>
</feature>
<feature type="compositionally biased region" description="Basic and acidic residues" evidence="1">
    <location>
        <begin position="476"/>
        <end position="485"/>
    </location>
</feature>
<dbReference type="GeneID" id="106529870"/>
<sequence length="688" mass="74705">MLMEVCYSNGLEPDLSQQYPPPLMPKPGKDNARLQKLKKKRGKKKGSLSQTPIPFRSCLSPVNEASTDLEHSDQCTPPRTPDSVYIADSSISSFPSGPFYNHSASAFPHHQGSFHGHTGSFYPLPQPAATRSTKEPVAPLYECSSFLFDDAAPFMMPPLTSQTVLSQQQVPAPCPPSAFKCNTTSNSHGSVTTVSPFVALQSTPKISMHSLTLSPAAPNCGPGMAPTQVSDLSPVPVSLSVSNTYTQPFISSQREINADLKDNSTRMAKASSNVNSVLQQMPSEITASKISLVEGMKEPRPEAMQAKMYTSKATLHELSKRPSIQDLTVLNSSSLPAAVVNSDQICSPWTQSGRSHIPSYTPAQISAPSFEIPTSSPLLSTVSPAFNLSRDLQVPIVPREALEHNSAIQTCWRPPTVMEEQKQTNSGSISSIKEMEIHNKVKSTINLSLASTELYHKENTTVPDFSLVKSSLAGLDDPKTDHVSENKPSSLPKVPSFLSAPQNLYPTQVISMQASLSPSPVFSIHRPPVVEARKSLTSLLETQMTLAISKPKSRSTYYGLTPTEYAAYGGIRTAVSHQLSAPRRMDETSDNIQSDNCVDGSDVLKHDSQMNGPDDLHSVVHIKQSSHSEIPVELGFKHSSDVIEENQSGAENTGVQSINTSNLETIKHNLPCGLLCCFLWQSKRKVVF</sequence>
<feature type="non-terminal residue" evidence="3">
    <location>
        <position position="688"/>
    </location>
</feature>
<dbReference type="PANTHER" id="PTHR38004:SF1">
    <property type="entry name" value="PROLINE-RICH PROTEIN 33"/>
    <property type="match status" value="1"/>
</dbReference>
<evidence type="ECO:0000313" key="3">
    <source>
        <dbReference type="RefSeq" id="XP_013880846.1"/>
    </source>
</evidence>
<feature type="compositionally biased region" description="Basic residues" evidence="1">
    <location>
        <begin position="35"/>
        <end position="46"/>
    </location>
</feature>
<gene>
    <name evidence="3" type="primary">LOC106529870</name>
</gene>
<protein>
    <submittedName>
        <fullName evidence="3">Endochitinase A</fullName>
    </submittedName>
</protein>
<evidence type="ECO:0000313" key="2">
    <source>
        <dbReference type="Proteomes" id="UP000192220"/>
    </source>
</evidence>
<name>A0A2I4CLH7_AUSLI</name>
<dbReference type="PANTHER" id="PTHR38004">
    <property type="entry name" value="PROLINE-RICH PROTEIN 33"/>
    <property type="match status" value="1"/>
</dbReference>